<proteinExistence type="predicted"/>
<accession>A0A2A6BBB8</accession>
<feature type="region of interest" description="Disordered" evidence="1">
    <location>
        <begin position="715"/>
        <end position="738"/>
    </location>
</feature>
<dbReference type="OrthoDB" id="5876583at2759"/>
<accession>A0A8R1YTB5</accession>
<dbReference type="PANTHER" id="PTHR31751">
    <property type="entry name" value="SI:CH211-108C17.2-RELATED-RELATED"/>
    <property type="match status" value="1"/>
</dbReference>
<evidence type="ECO:0000313" key="2">
    <source>
        <dbReference type="EnsemblMetazoa" id="PPA37520.1"/>
    </source>
</evidence>
<feature type="compositionally biased region" description="Acidic residues" evidence="1">
    <location>
        <begin position="723"/>
        <end position="733"/>
    </location>
</feature>
<reference evidence="2" key="2">
    <citation type="submission" date="2022-06" db="UniProtKB">
        <authorList>
            <consortium name="EnsemblMetazoa"/>
        </authorList>
    </citation>
    <scope>IDENTIFICATION</scope>
    <source>
        <strain evidence="2">PS312</strain>
    </source>
</reference>
<reference evidence="3" key="1">
    <citation type="journal article" date="2008" name="Nat. Genet.">
        <title>The Pristionchus pacificus genome provides a unique perspective on nematode lifestyle and parasitism.</title>
        <authorList>
            <person name="Dieterich C."/>
            <person name="Clifton S.W."/>
            <person name="Schuster L.N."/>
            <person name="Chinwalla A."/>
            <person name="Delehaunty K."/>
            <person name="Dinkelacker I."/>
            <person name="Fulton L."/>
            <person name="Fulton R."/>
            <person name="Godfrey J."/>
            <person name="Minx P."/>
            <person name="Mitreva M."/>
            <person name="Roeseler W."/>
            <person name="Tian H."/>
            <person name="Witte H."/>
            <person name="Yang S.P."/>
            <person name="Wilson R.K."/>
            <person name="Sommer R.J."/>
        </authorList>
    </citation>
    <scope>NUCLEOTIDE SEQUENCE [LARGE SCALE GENOMIC DNA]</scope>
    <source>
        <strain evidence="3">PS312</strain>
    </source>
</reference>
<gene>
    <name evidence="2" type="primary">WBGene00275889</name>
</gene>
<dbReference type="AlphaFoldDB" id="A0A2A6BBB8"/>
<dbReference type="Proteomes" id="UP000005239">
    <property type="component" value="Unassembled WGS sequence"/>
</dbReference>
<name>A0A2A6BBB8_PRIPA</name>
<evidence type="ECO:0000313" key="3">
    <source>
        <dbReference type="Proteomes" id="UP000005239"/>
    </source>
</evidence>
<dbReference type="EnsemblMetazoa" id="PPA37520.1">
    <property type="protein sequence ID" value="PPA37520.1"/>
    <property type="gene ID" value="WBGene00275889"/>
</dbReference>
<protein>
    <submittedName>
        <fullName evidence="2">Uncharacterized protein</fullName>
    </submittedName>
</protein>
<evidence type="ECO:0000256" key="1">
    <source>
        <dbReference type="SAM" id="MobiDB-lite"/>
    </source>
</evidence>
<organism evidence="2 3">
    <name type="scientific">Pristionchus pacificus</name>
    <name type="common">Parasitic nematode worm</name>
    <dbReference type="NCBI Taxonomy" id="54126"/>
    <lineage>
        <taxon>Eukaryota</taxon>
        <taxon>Metazoa</taxon>
        <taxon>Ecdysozoa</taxon>
        <taxon>Nematoda</taxon>
        <taxon>Chromadorea</taxon>
        <taxon>Rhabditida</taxon>
        <taxon>Rhabditina</taxon>
        <taxon>Diplogasteromorpha</taxon>
        <taxon>Diplogasteroidea</taxon>
        <taxon>Neodiplogasteridae</taxon>
        <taxon>Pristionchus</taxon>
    </lineage>
</organism>
<dbReference type="PANTHER" id="PTHR31751:SF42">
    <property type="entry name" value="PROTEIN CBG10204"/>
    <property type="match status" value="1"/>
</dbReference>
<keyword evidence="3" id="KW-1185">Reference proteome</keyword>
<sequence>MDDFLPNPQDAAKIMARFNAKQVKEQKVFVDDEDLEKASECSCTVCPSRERLDRHDYCCKSLFLYPLNKRGKMLKDGLDSKLKERGSSPCITMDKLFCERLITEVSAEAAVALHAYQNGHEAKDPNECLLLNDVSAWFVGESSLRGKCIDLLRTRNDVWTGSTLYVLHPMEGVPFSLFSNRPKGTISVHPTSNPSISLTSFFGRILCPTTMSVIQDLFNLQLLCVQNTTEFEIRDPTVLPTTVTAATGSSTVPATVSPPSLSGILPTFDLSSSFNHHSSPMAIAPSPHSSFLPPPIPLIDRSIPPCCRCCCRPEQKKEIDQDPNWSPSSATTKGSKLSEYLVISNESLLSLLRKCTSCIGGERSLNVRMAVSCSGECEQCGAQFDWRSSSKLPTANVSNKERLYKVNLDITTGAIISSVGGAKLRQFLFTSGISTLSSQTFHRMKKLYIIPAVNEHFFNSQAIIIEGIRERIAKGERIHLCGDGSFDSRGYSAAWCRYFLLDAESGVALHYVLIHKSDTGSSSTMEVAALERSLNELSLMIGGTEGIASVVTDRHGSVIKMMRNKFPGIEHYFDPWHFIRNITLSLLKICKASYMTPVRFWVKPIINRCYDAIVSAQGNGELASEKIRAIPLCMQGIHKFDQDPSFKLFKECTHSPPTNPSIFIPKGGKILKRLEALIRNQMVEAPDTTERKRKEALAKKKEMWALLTRPAVPHPMDANLDWSSDEEEDEDDGIVPPILTPLVQLHSLADANLEETDEENDEE</sequence>